<accession>A0ABQ0LQ90</accession>
<evidence type="ECO:0000256" key="1">
    <source>
        <dbReference type="ARBA" id="ARBA00023002"/>
    </source>
</evidence>
<dbReference type="Gene3D" id="3.20.20.100">
    <property type="entry name" value="NADP-dependent oxidoreductase domain"/>
    <property type="match status" value="1"/>
</dbReference>
<keyword evidence="1" id="KW-0560">Oxidoreductase</keyword>
<dbReference type="Pfam" id="PF00248">
    <property type="entry name" value="Aldo_ket_red"/>
    <property type="match status" value="1"/>
</dbReference>
<evidence type="ECO:0000256" key="2">
    <source>
        <dbReference type="SAM" id="MobiDB-lite"/>
    </source>
</evidence>
<proteinExistence type="predicted"/>
<keyword evidence="5" id="KW-1185">Reference proteome</keyword>
<evidence type="ECO:0000313" key="5">
    <source>
        <dbReference type="Proteomes" id="UP000815677"/>
    </source>
</evidence>
<protein>
    <recommendedName>
        <fullName evidence="3">NADP-dependent oxidoreductase domain-containing protein</fullName>
    </recommendedName>
</protein>
<feature type="compositionally biased region" description="Acidic residues" evidence="2">
    <location>
        <begin position="88"/>
        <end position="98"/>
    </location>
</feature>
<feature type="region of interest" description="Disordered" evidence="2">
    <location>
        <begin position="262"/>
        <end position="306"/>
    </location>
</feature>
<feature type="region of interest" description="Disordered" evidence="2">
    <location>
        <begin position="75"/>
        <end position="98"/>
    </location>
</feature>
<name>A0ABQ0LQ90_MYCCL</name>
<dbReference type="InterPro" id="IPR036812">
    <property type="entry name" value="NAD(P)_OxRdtase_dom_sf"/>
</dbReference>
<sequence>MPITYTFDVSDGSPVVHIPFPIDHLASEDITFQFIVKGGNPIFFVGPAEVGIEGAENVKDYDAVMRAVLAARRPKVEEQRVEMPQIEEPPEDEGELGPAENEFEQEGFVQDYPANEHTHGGPHLLPPDSDSDEQSPPPRPRIRVKDPADWTDEERDAFRRGALTHSTYSDLYEACRLSFALECAPSLEPARDLTEYEEEELDKLWNAILRVDRLFSGPNRDIEALMGHRVAMTKYAADRVRRVQLRPPLQAANFAPPESAIAELPSKGASGKENAPISFLNSKRARPEDEPPVTTSKRQRSDSPASEICSTYVDGVQHKIKLAHSLSGDSYFALIPQSVLPSGKLLSAAERDWLLEQSDLRREPDAWRPKFDLYITEFCLLPGTRASGDGLDTSPSASELLGTNGYRVLKANTGERKERGDNLDDARFADLYFLIIYDIASLSGSYLRCPGAPSPQPSTTTSDMASKKMQYVRLGESGLKVSRIILGCMSYGTPEWQTWVLREEEGIQHIKEAYDAGINAFDTANVYSNGESERILGKAICQLNLPRDEIVVLSKVFFTVCREPGQVLLGGSDPDAEGYVNQHGLSRKHIFDSVKASLARLQLDYIDVLQCHRFDYDTPIEETMQALHDVVKAGYVRYIGMSSCYAWQFHAMQNYAINNNLTPFISMQNHYSLAYREEEREMFPTLKHLKVGSIPWSPLGRGLLTRPLSEQSKRGAVDRMIGSYHNDATTAIVERVEEISKRKGFSMAQIALAWVMARDGVSAPIVGTTSLENLRELIAAVDVKLSEEEMKYLEEPYKPTKVLGHT</sequence>
<dbReference type="PANTHER" id="PTHR43364:SF4">
    <property type="entry name" value="NAD(P)-LINKED OXIDOREDUCTASE SUPERFAMILY PROTEIN"/>
    <property type="match status" value="1"/>
</dbReference>
<feature type="region of interest" description="Disordered" evidence="2">
    <location>
        <begin position="112"/>
        <end position="150"/>
    </location>
</feature>
<dbReference type="InterPro" id="IPR050523">
    <property type="entry name" value="AKR_Detox_Biosynth"/>
</dbReference>
<dbReference type="EMBL" id="DF848219">
    <property type="protein sequence ID" value="GAT53243.1"/>
    <property type="molecule type" value="Genomic_DNA"/>
</dbReference>
<organism evidence="4 5">
    <name type="scientific">Mycena chlorophos</name>
    <name type="common">Agaric fungus</name>
    <name type="synonym">Agaricus chlorophos</name>
    <dbReference type="NCBI Taxonomy" id="658473"/>
    <lineage>
        <taxon>Eukaryota</taxon>
        <taxon>Fungi</taxon>
        <taxon>Dikarya</taxon>
        <taxon>Basidiomycota</taxon>
        <taxon>Agaricomycotina</taxon>
        <taxon>Agaricomycetes</taxon>
        <taxon>Agaricomycetidae</taxon>
        <taxon>Agaricales</taxon>
        <taxon>Marasmiineae</taxon>
        <taxon>Mycenaceae</taxon>
        <taxon>Mycena</taxon>
    </lineage>
</organism>
<dbReference type="PANTHER" id="PTHR43364">
    <property type="entry name" value="NADH-SPECIFIC METHYLGLYOXAL REDUCTASE-RELATED"/>
    <property type="match status" value="1"/>
</dbReference>
<feature type="domain" description="NADP-dependent oxidoreductase" evidence="3">
    <location>
        <begin position="483"/>
        <end position="795"/>
    </location>
</feature>
<dbReference type="SUPFAM" id="SSF51430">
    <property type="entry name" value="NAD(P)-linked oxidoreductase"/>
    <property type="match status" value="1"/>
</dbReference>
<dbReference type="CDD" id="cd19079">
    <property type="entry name" value="AKR_EcYajO-like"/>
    <property type="match status" value="1"/>
</dbReference>
<gene>
    <name evidence="4" type="ORF">MCHLO_10222</name>
</gene>
<dbReference type="Proteomes" id="UP000815677">
    <property type="component" value="Unassembled WGS sequence"/>
</dbReference>
<dbReference type="InterPro" id="IPR023210">
    <property type="entry name" value="NADP_OxRdtase_dom"/>
</dbReference>
<evidence type="ECO:0000313" key="4">
    <source>
        <dbReference type="EMBL" id="GAT53243.1"/>
    </source>
</evidence>
<reference evidence="4" key="1">
    <citation type="submission" date="2014-09" db="EMBL/GenBank/DDBJ databases">
        <title>Genome sequence of the luminous mushroom Mycena chlorophos for searching fungal bioluminescence genes.</title>
        <authorList>
            <person name="Tanaka Y."/>
            <person name="Kasuga D."/>
            <person name="Oba Y."/>
            <person name="Hase S."/>
            <person name="Sato K."/>
            <person name="Oba Y."/>
            <person name="Sakakibara Y."/>
        </authorList>
    </citation>
    <scope>NUCLEOTIDE SEQUENCE</scope>
</reference>
<evidence type="ECO:0000259" key="3">
    <source>
        <dbReference type="Pfam" id="PF00248"/>
    </source>
</evidence>